<evidence type="ECO:0008006" key="4">
    <source>
        <dbReference type="Google" id="ProtNLM"/>
    </source>
</evidence>
<feature type="signal peptide" evidence="1">
    <location>
        <begin position="1"/>
        <end position="21"/>
    </location>
</feature>
<keyword evidence="3" id="KW-1185">Reference proteome</keyword>
<comment type="caution">
    <text evidence="2">The sequence shown here is derived from an EMBL/GenBank/DDBJ whole genome shotgun (WGS) entry which is preliminary data.</text>
</comment>
<evidence type="ECO:0000313" key="2">
    <source>
        <dbReference type="EMBL" id="NEN23132.1"/>
    </source>
</evidence>
<dbReference type="Proteomes" id="UP000486602">
    <property type="component" value="Unassembled WGS sequence"/>
</dbReference>
<dbReference type="AlphaFoldDB" id="A0A7K3WQH3"/>
<sequence length="426" mass="47492">MKTKKVLITLMIAAFTSPLLAQLQPDLQYFRPNDQRGINVFETSKTDTVGFDGVKVRVGGDFALQFQSLDHSNENNTLIDLGSNFNLPTANLNLNAQLYDGMRLHLRTYLSSRHHAESWVKGGYLQVDKLDFIKEGFLKGFMDIATIRVGMDEFGYGDLVYRRTDNASAIYNPFIGNYIMDSFSTEAFGEVIVQKNGFLGLVGLTNGKLNQSVVINDKSDNQPSIFAKLGYDKQVNEDLRVRLTASIYTNGGETTGQWMYNGDRAGARYYKVMHDTSGAGSDFDPRFNPNFRQMTAIQINPFVKYKGLEFFGVYEIVSGTTLAALSNSELGDGSYTQLGAELLYRFGTNENLYVGGRYNMVSGESTGVSKTNEIDRLNLGLGWFMTKNVLAKIEYMNQNYSGDGYIGSRFENGNIQGIMIEAVIGF</sequence>
<dbReference type="SUPFAM" id="SSF56935">
    <property type="entry name" value="Porins"/>
    <property type="match status" value="1"/>
</dbReference>
<reference evidence="2 3" key="1">
    <citation type="submission" date="2020-02" db="EMBL/GenBank/DDBJ databases">
        <title>Out from the shadows clarifying the taxonomy of the family Cryomorphaceae and related taxa by utilizing the GTDB taxonomic framework.</title>
        <authorList>
            <person name="Bowman J.P."/>
        </authorList>
    </citation>
    <scope>NUCLEOTIDE SEQUENCE [LARGE SCALE GENOMIC DNA]</scope>
    <source>
        <strain evidence="2 3">QSSC 1-22</strain>
    </source>
</reference>
<organism evidence="2 3">
    <name type="scientific">Cryomorpha ignava</name>
    <dbReference type="NCBI Taxonomy" id="101383"/>
    <lineage>
        <taxon>Bacteria</taxon>
        <taxon>Pseudomonadati</taxon>
        <taxon>Bacteroidota</taxon>
        <taxon>Flavobacteriia</taxon>
        <taxon>Flavobacteriales</taxon>
        <taxon>Cryomorphaceae</taxon>
        <taxon>Cryomorpha</taxon>
    </lineage>
</organism>
<accession>A0A7K3WQH3</accession>
<evidence type="ECO:0000256" key="1">
    <source>
        <dbReference type="SAM" id="SignalP"/>
    </source>
</evidence>
<name>A0A7K3WQH3_9FLAO</name>
<protein>
    <recommendedName>
        <fullName evidence="4">Porin</fullName>
    </recommendedName>
</protein>
<feature type="chain" id="PRO_5029487512" description="Porin" evidence="1">
    <location>
        <begin position="22"/>
        <end position="426"/>
    </location>
</feature>
<dbReference type="RefSeq" id="WP_163284031.1">
    <property type="nucleotide sequence ID" value="NZ_JAAGVY010000008.1"/>
</dbReference>
<proteinExistence type="predicted"/>
<keyword evidence="1" id="KW-0732">Signal</keyword>
<evidence type="ECO:0000313" key="3">
    <source>
        <dbReference type="Proteomes" id="UP000486602"/>
    </source>
</evidence>
<gene>
    <name evidence="2" type="ORF">G3O08_06425</name>
</gene>
<dbReference type="EMBL" id="JAAGVY010000008">
    <property type="protein sequence ID" value="NEN23132.1"/>
    <property type="molecule type" value="Genomic_DNA"/>
</dbReference>